<dbReference type="AlphaFoldDB" id="A0A1H4GJV1"/>
<name>A0A1H4GJV1_9BACT</name>
<dbReference type="OrthoDB" id="1550603at2"/>
<dbReference type="GO" id="GO:0016740">
    <property type="term" value="F:transferase activity"/>
    <property type="evidence" value="ECO:0007669"/>
    <property type="project" value="UniProtKB-KW"/>
</dbReference>
<dbReference type="STRING" id="408074.SAMN05660909_05433"/>
<dbReference type="Proteomes" id="UP000199656">
    <property type="component" value="Unassembled WGS sequence"/>
</dbReference>
<protein>
    <submittedName>
        <fullName evidence="1">Nucleotidyl transferase AbiEii toxin, Type IV TA system</fullName>
    </submittedName>
</protein>
<sequence>MIPQAYITEWANQVPWQTNEQVEQDLVICRALVEIFSDEFLAKSLAFRGGTALHKLYLNPQPRYSEDIDLVQITAEPFGPVVDRLRERLAFLGDPARKQKENNFTLHYRFESEFPPVQNLRLKVETNCREHFTVLGYQQFPFQVNSSWFTGACNITTYQLEELLGTKLRALYQRRKGRDLYDMYKALVQVPGMDKEALLQCYHAYMAFVVDEPPTQKIYLQNMEAKMQDDEFIGDIAALIRPAEKYDQATAFELVRTELLEKMDGSKP</sequence>
<evidence type="ECO:0000313" key="2">
    <source>
        <dbReference type="Proteomes" id="UP000199656"/>
    </source>
</evidence>
<dbReference type="RefSeq" id="WP_089766005.1">
    <property type="nucleotide sequence ID" value="NZ_BKAT01000066.1"/>
</dbReference>
<gene>
    <name evidence="1" type="ORF">SAMN05660909_05433</name>
</gene>
<evidence type="ECO:0000313" key="1">
    <source>
        <dbReference type="EMBL" id="SEB09913.1"/>
    </source>
</evidence>
<keyword evidence="1" id="KW-0808">Transferase</keyword>
<dbReference type="Gene3D" id="3.10.450.620">
    <property type="entry name" value="JHP933, nucleotidyltransferase-like core domain"/>
    <property type="match status" value="1"/>
</dbReference>
<dbReference type="EMBL" id="FNRL01000043">
    <property type="protein sequence ID" value="SEB09913.1"/>
    <property type="molecule type" value="Genomic_DNA"/>
</dbReference>
<keyword evidence="2" id="KW-1185">Reference proteome</keyword>
<reference evidence="2" key="1">
    <citation type="submission" date="2016-10" db="EMBL/GenBank/DDBJ databases">
        <authorList>
            <person name="Varghese N."/>
            <person name="Submissions S."/>
        </authorList>
    </citation>
    <scope>NUCLEOTIDE SEQUENCE [LARGE SCALE GENOMIC DNA]</scope>
    <source>
        <strain evidence="2">DSM 23920</strain>
    </source>
</reference>
<proteinExistence type="predicted"/>
<accession>A0A1H4GJV1</accession>
<dbReference type="Pfam" id="PF08843">
    <property type="entry name" value="AbiEii"/>
    <property type="match status" value="1"/>
</dbReference>
<organism evidence="1 2">
    <name type="scientific">Chitinophaga terrae</name>
    <name type="common">ex Kim and Jung 2007</name>
    <dbReference type="NCBI Taxonomy" id="408074"/>
    <lineage>
        <taxon>Bacteria</taxon>
        <taxon>Pseudomonadati</taxon>
        <taxon>Bacteroidota</taxon>
        <taxon>Chitinophagia</taxon>
        <taxon>Chitinophagales</taxon>
        <taxon>Chitinophagaceae</taxon>
        <taxon>Chitinophaga</taxon>
    </lineage>
</organism>
<dbReference type="InterPro" id="IPR014942">
    <property type="entry name" value="AbiEii"/>
</dbReference>